<evidence type="ECO:0000313" key="1">
    <source>
        <dbReference type="EMBL" id="CTQ40730.1"/>
    </source>
</evidence>
<dbReference type="GeneID" id="24424764"/>
<sequence>MILRQSLNLNSYCLLSKRRSLKTQTIQRKFSKQQLIHTSHIDTKVVDRNAARFGKTESISIAVSPTEYKWWIRLKPLVIFLVIQSIPLSLGAYVYKRLLDSKIDILNTILDDPKDIFNHCLKVIRSASACFLITGSTNSLAVQLVDTLNPQEDISLDTLLSDIKNNTDSTKNAGDITIIFPIPSHSPLIDKFNSQITLVYYSTNKSSIVYLTGVVEKVDKTGYWKNSWYSNIDPPYFDLYQFTPISLTTSLFGCGQRDWQQYSIGKIGGKWAKV</sequence>
<dbReference type="KEGG" id="bmic:BMR1_03g00650"/>
<accession>A0A0K3AQJ8</accession>
<dbReference type="VEuPathDB" id="PiroplasmaDB:BMR1_03g00650"/>
<reference evidence="1 2" key="1">
    <citation type="journal article" date="2012" name="Nucleic Acids Res.">
        <title>Sequencing of the smallest Apicomplexan genome from the human pathogen Babesia microti.</title>
        <authorList>
            <person name="Cornillot E."/>
            <person name="Hadj-Kaddour K."/>
            <person name="Dassouli A."/>
            <person name="Noel B."/>
            <person name="Ranwez V."/>
            <person name="Vacherie B."/>
            <person name="Augagneur Y."/>
            <person name="Bres V."/>
            <person name="Duclos A."/>
            <person name="Randazzo S."/>
            <person name="Carcy B."/>
            <person name="Debierre-Grockiego F."/>
            <person name="Delbecq S."/>
            <person name="Moubri-Menage K."/>
            <person name="Shams-Eldin H."/>
            <person name="Usmani-Brown S."/>
            <person name="Bringaud F."/>
            <person name="Wincker P."/>
            <person name="Vivares C.P."/>
            <person name="Schwarz R.T."/>
            <person name="Schetters T.P."/>
            <person name="Krause P.J."/>
            <person name="Gorenflot A."/>
            <person name="Berry V."/>
            <person name="Barbe V."/>
            <person name="Ben Mamoun C."/>
        </authorList>
    </citation>
    <scope>NUCLEOTIDE SEQUENCE [LARGE SCALE GENOMIC DNA]</scope>
    <source>
        <strain evidence="1 2">RI</strain>
    </source>
</reference>
<dbReference type="RefSeq" id="XP_012648741.1">
    <property type="nucleotide sequence ID" value="XM_012793287.1"/>
</dbReference>
<name>A0A0K3AQJ8_BABMR</name>
<proteinExistence type="predicted"/>
<reference evidence="1 2" key="2">
    <citation type="journal article" date="2013" name="PLoS ONE">
        <title>Whole genome mapping and re-organization of the nuclear and mitochondrial genomes of Babesia microti isolates.</title>
        <authorList>
            <person name="Cornillot E."/>
            <person name="Dassouli A."/>
            <person name="Garg A."/>
            <person name="Pachikara N."/>
            <person name="Randazzo S."/>
            <person name="Depoix D."/>
            <person name="Carcy B."/>
            <person name="Delbecq S."/>
            <person name="Frutos R."/>
            <person name="Silva J.C."/>
            <person name="Sutton R."/>
            <person name="Krause P.J."/>
            <person name="Mamoun C.B."/>
        </authorList>
    </citation>
    <scope>NUCLEOTIDE SEQUENCE [LARGE SCALE GENOMIC DNA]</scope>
    <source>
        <strain evidence="1 2">RI</strain>
    </source>
</reference>
<keyword evidence="2" id="KW-1185">Reference proteome</keyword>
<reference evidence="1 2" key="3">
    <citation type="journal article" date="2016" name="Sci. Rep.">
        <title>Genome-wide diversity and gene expression profiling of Babesia microti isolates identify polymorphic genes that mediate host-pathogen interactions.</title>
        <authorList>
            <person name="Silva J.C."/>
            <person name="Cornillot E."/>
            <person name="McCracken C."/>
            <person name="Usmani-Brown S."/>
            <person name="Dwivedi A."/>
            <person name="Ifeonu O.O."/>
            <person name="Crabtree J."/>
            <person name="Gotia H.T."/>
            <person name="Virji A.Z."/>
            <person name="Reynes C."/>
            <person name="Colinge J."/>
            <person name="Kumar V."/>
            <person name="Lawres L."/>
            <person name="Pazzi J.E."/>
            <person name="Pablo J.V."/>
            <person name="Hung C."/>
            <person name="Brancato J."/>
            <person name="Kumari P."/>
            <person name="Orvis J."/>
            <person name="Tretina K."/>
            <person name="Chibucos M."/>
            <person name="Ott S."/>
            <person name="Sadzewicz L."/>
            <person name="Sengamalay N."/>
            <person name="Shetty A.C."/>
            <person name="Su Q."/>
            <person name="Tallon L."/>
            <person name="Fraser C.M."/>
            <person name="Frutos R."/>
            <person name="Molina D.M."/>
            <person name="Krause P.J."/>
            <person name="Ben Mamoun C."/>
        </authorList>
    </citation>
    <scope>NUCLEOTIDE SEQUENCE [LARGE SCALE GENOMIC DNA]</scope>
    <source>
        <strain evidence="1 2">RI</strain>
    </source>
</reference>
<dbReference type="AlphaFoldDB" id="A0A0K3AQJ8"/>
<organism evidence="1 2">
    <name type="scientific">Babesia microti (strain RI)</name>
    <dbReference type="NCBI Taxonomy" id="1133968"/>
    <lineage>
        <taxon>Eukaryota</taxon>
        <taxon>Sar</taxon>
        <taxon>Alveolata</taxon>
        <taxon>Apicomplexa</taxon>
        <taxon>Aconoidasida</taxon>
        <taxon>Piroplasmida</taxon>
        <taxon>Babesiidae</taxon>
        <taxon>Babesia</taxon>
    </lineage>
</organism>
<dbReference type="EMBL" id="LN871598">
    <property type="protein sequence ID" value="CTQ40730.1"/>
    <property type="molecule type" value="Genomic_DNA"/>
</dbReference>
<protein>
    <submittedName>
        <fullName evidence="1">Uncharacterized protein</fullName>
    </submittedName>
</protein>
<evidence type="ECO:0000313" key="2">
    <source>
        <dbReference type="Proteomes" id="UP000002899"/>
    </source>
</evidence>
<dbReference type="Proteomes" id="UP000002899">
    <property type="component" value="Chromosome III"/>
</dbReference>
<gene>
    <name evidence="1" type="ORF">BMR1_03g00650</name>
</gene>